<organism evidence="12 13">
    <name type="scientific">Solirubrum puertoriconensis</name>
    <dbReference type="NCBI Taxonomy" id="1751427"/>
    <lineage>
        <taxon>Bacteria</taxon>
        <taxon>Pseudomonadati</taxon>
        <taxon>Bacteroidota</taxon>
        <taxon>Cytophagia</taxon>
        <taxon>Cytophagales</taxon>
    </lineage>
</organism>
<evidence type="ECO:0000256" key="10">
    <source>
        <dbReference type="SAM" id="Phobius"/>
    </source>
</evidence>
<evidence type="ECO:0000256" key="9">
    <source>
        <dbReference type="ARBA" id="ARBA00023136"/>
    </source>
</evidence>
<keyword evidence="4" id="KW-0645">Protease</keyword>
<keyword evidence="7" id="KW-0809">Transit peptide</keyword>
<evidence type="ECO:0000256" key="8">
    <source>
        <dbReference type="ARBA" id="ARBA00022989"/>
    </source>
</evidence>
<evidence type="ECO:0000313" key="13">
    <source>
        <dbReference type="Proteomes" id="UP000054223"/>
    </source>
</evidence>
<dbReference type="AlphaFoldDB" id="A0A9X0HPJ5"/>
<dbReference type="GO" id="GO:0006508">
    <property type="term" value="P:proteolysis"/>
    <property type="evidence" value="ECO:0007669"/>
    <property type="project" value="UniProtKB-KW"/>
</dbReference>
<reference evidence="12 13" key="1">
    <citation type="submission" date="2015-11" db="EMBL/GenBank/DDBJ databases">
        <title>Solirubrum puertoriconensis gen. nov. an environmental bacteria isolated in Puerto Rico.</title>
        <authorList>
            <person name="Cuebas-Irizarry M.F."/>
            <person name="Montalvo-Rodriguez R."/>
        </authorList>
    </citation>
    <scope>NUCLEOTIDE SEQUENCE [LARGE SCALE GENOMIC DNA]</scope>
    <source>
        <strain evidence="12 13">MC1A</strain>
    </source>
</reference>
<evidence type="ECO:0000256" key="1">
    <source>
        <dbReference type="ARBA" id="ARBA00001947"/>
    </source>
</evidence>
<evidence type="ECO:0000256" key="4">
    <source>
        <dbReference type="ARBA" id="ARBA00022670"/>
    </source>
</evidence>
<dbReference type="Pfam" id="PF02163">
    <property type="entry name" value="Peptidase_M50"/>
    <property type="match status" value="1"/>
</dbReference>
<evidence type="ECO:0000256" key="2">
    <source>
        <dbReference type="ARBA" id="ARBA00004141"/>
    </source>
</evidence>
<feature type="transmembrane region" description="Helical" evidence="10">
    <location>
        <begin position="89"/>
        <end position="107"/>
    </location>
</feature>
<protein>
    <recommendedName>
        <fullName evidence="11">Peptidase M50 domain-containing protein</fullName>
    </recommendedName>
</protein>
<dbReference type="OrthoDB" id="921763at2"/>
<evidence type="ECO:0000256" key="3">
    <source>
        <dbReference type="ARBA" id="ARBA00007931"/>
    </source>
</evidence>
<keyword evidence="5 10" id="KW-0812">Transmembrane</keyword>
<comment type="caution">
    <text evidence="12">The sequence shown here is derived from an EMBL/GenBank/DDBJ whole genome shotgun (WGS) entry which is preliminary data.</text>
</comment>
<keyword evidence="9 10" id="KW-0472">Membrane</keyword>
<keyword evidence="8 10" id="KW-1133">Transmembrane helix</keyword>
<keyword evidence="6" id="KW-0378">Hydrolase</keyword>
<evidence type="ECO:0000256" key="6">
    <source>
        <dbReference type="ARBA" id="ARBA00022801"/>
    </source>
</evidence>
<evidence type="ECO:0000313" key="12">
    <source>
        <dbReference type="EMBL" id="KUG09851.1"/>
    </source>
</evidence>
<dbReference type="PANTHER" id="PTHR31412">
    <property type="entry name" value="ZINC METALLOPROTEASE EGY1"/>
    <property type="match status" value="1"/>
</dbReference>
<comment type="cofactor">
    <cofactor evidence="1">
        <name>Zn(2+)</name>
        <dbReference type="ChEBI" id="CHEBI:29105"/>
    </cofactor>
</comment>
<evidence type="ECO:0000256" key="5">
    <source>
        <dbReference type="ARBA" id="ARBA00022692"/>
    </source>
</evidence>
<gene>
    <name evidence="12" type="ORF">ASU33_19480</name>
</gene>
<sequence>MWRVVLVHLGLFLVTLYTTTVAGAEWVTAKQLIIEDRFGGLRSSGWWPSEAELFKGLAYSLPFLGILTVHEFGHYFAARHNRIRTTLPYYIPFLNGLIDIGTFGAVIQIRDKIFSRREFFDVGIAGPLAGLVVAVGVLVYGLTHLPPLEYLFQVHPEYRFYGADYARYVYNAESFGVNPPLLYHGLAQLLADPTRLPHLNELMHYPFLLAGVLGLFFTALNLLPIGQLDGGHILYGLLGFKRGNQLSAALFLCFIFYAGLGLFSLNSSRETWLYGGPVYLLYLFFVLRRVLPTRRRVWMLVAGVLSAQLAVSITFPGIEGNPGWLLFGLLLGRVTGIYHPPATDERPLSPGRQVLGWLMLVVFALCFSPSPFR</sequence>
<keyword evidence="13" id="KW-1185">Reference proteome</keyword>
<comment type="similarity">
    <text evidence="3">Belongs to the peptidase M50B family.</text>
</comment>
<accession>A0A9X0HPJ5</accession>
<dbReference type="PANTHER" id="PTHR31412:SF0">
    <property type="entry name" value="ZINC METALLOPROTEASE EGY1, CHLOROPLASTIC-RELATED"/>
    <property type="match status" value="1"/>
</dbReference>
<evidence type="ECO:0000256" key="7">
    <source>
        <dbReference type="ARBA" id="ARBA00022946"/>
    </source>
</evidence>
<dbReference type="GO" id="GO:0016020">
    <property type="term" value="C:membrane"/>
    <property type="evidence" value="ECO:0007669"/>
    <property type="project" value="UniProtKB-SubCell"/>
</dbReference>
<evidence type="ECO:0000259" key="11">
    <source>
        <dbReference type="Pfam" id="PF02163"/>
    </source>
</evidence>
<name>A0A9X0HPJ5_SOLP1</name>
<dbReference type="InterPro" id="IPR044838">
    <property type="entry name" value="EGY1-like"/>
</dbReference>
<feature type="transmembrane region" description="Helical" evidence="10">
    <location>
        <begin position="119"/>
        <end position="142"/>
    </location>
</feature>
<dbReference type="InterPro" id="IPR008915">
    <property type="entry name" value="Peptidase_M50"/>
</dbReference>
<dbReference type="Proteomes" id="UP000054223">
    <property type="component" value="Unassembled WGS sequence"/>
</dbReference>
<feature type="transmembrane region" description="Helical" evidence="10">
    <location>
        <begin position="271"/>
        <end position="290"/>
    </location>
</feature>
<feature type="domain" description="Peptidase M50" evidence="11">
    <location>
        <begin position="60"/>
        <end position="247"/>
    </location>
</feature>
<feature type="transmembrane region" description="Helical" evidence="10">
    <location>
        <begin position="354"/>
        <end position="372"/>
    </location>
</feature>
<feature type="transmembrane region" description="Helical" evidence="10">
    <location>
        <begin position="246"/>
        <end position="265"/>
    </location>
</feature>
<feature type="transmembrane region" description="Helical" evidence="10">
    <location>
        <begin position="297"/>
        <end position="318"/>
    </location>
</feature>
<dbReference type="EMBL" id="LNAL01000003">
    <property type="protein sequence ID" value="KUG09851.1"/>
    <property type="molecule type" value="Genomic_DNA"/>
</dbReference>
<proteinExistence type="inferred from homology"/>
<dbReference type="CDD" id="cd06160">
    <property type="entry name" value="S2P-M50_like_2"/>
    <property type="match status" value="1"/>
</dbReference>
<feature type="transmembrane region" description="Helical" evidence="10">
    <location>
        <begin position="205"/>
        <end position="225"/>
    </location>
</feature>
<dbReference type="GO" id="GO:0008233">
    <property type="term" value="F:peptidase activity"/>
    <property type="evidence" value="ECO:0007669"/>
    <property type="project" value="UniProtKB-KW"/>
</dbReference>
<comment type="subcellular location">
    <subcellularLocation>
        <location evidence="2">Membrane</location>
        <topology evidence="2">Multi-pass membrane protein</topology>
    </subcellularLocation>
</comment>